<organism evidence="2 3">
    <name type="scientific">Selenobaculum gibii</name>
    <dbReference type="NCBI Taxonomy" id="3054208"/>
    <lineage>
        <taxon>Bacteria</taxon>
        <taxon>Bacillati</taxon>
        <taxon>Bacillota</taxon>
        <taxon>Negativicutes</taxon>
        <taxon>Selenomonadales</taxon>
        <taxon>Selenomonadaceae</taxon>
        <taxon>Selenobaculum</taxon>
    </lineage>
</organism>
<proteinExistence type="predicted"/>
<keyword evidence="3" id="KW-1185">Reference proteome</keyword>
<reference evidence="2" key="1">
    <citation type="submission" date="2023-03" db="EMBL/GenBank/DDBJ databases">
        <title>Selenobaculum gbiensis gen. nov. sp. nov., a new bacterium isolated from the gut microbiota of IBD patient.</title>
        <authorList>
            <person name="Yeo S."/>
            <person name="Park H."/>
            <person name="Huh C.S."/>
        </authorList>
    </citation>
    <scope>NUCLEOTIDE SEQUENCE</scope>
    <source>
        <strain evidence="2">ICN-92133</strain>
    </source>
</reference>
<dbReference type="AlphaFoldDB" id="A0A9Y2ETZ4"/>
<protein>
    <recommendedName>
        <fullName evidence="4">DNA-binding protein</fullName>
    </recommendedName>
</protein>
<name>A0A9Y2ETZ4_9FIRM</name>
<dbReference type="EMBL" id="CP120678">
    <property type="protein sequence ID" value="WIW70790.1"/>
    <property type="molecule type" value="Genomic_DNA"/>
</dbReference>
<dbReference type="KEGG" id="sgbi:P3F81_00205"/>
<sequence length="125" mass="14213">MKKISLLVTLLICLCASTVFAYSSTYYPEDVATVMENSMDGDKVIFIGKLTCENEKNETVELKDADEISRANLMLKDETGQIRAEIDAAKVRLYKVELNKTMRFFGQYVNVGNIEKFVIQRVETI</sequence>
<accession>A0A9Y2ETZ4</accession>
<feature type="chain" id="PRO_5040953979" description="DNA-binding protein" evidence="1">
    <location>
        <begin position="22"/>
        <end position="125"/>
    </location>
</feature>
<evidence type="ECO:0000313" key="3">
    <source>
        <dbReference type="Proteomes" id="UP001243623"/>
    </source>
</evidence>
<dbReference type="RefSeq" id="WP_147669305.1">
    <property type="nucleotide sequence ID" value="NZ_CP120678.1"/>
</dbReference>
<evidence type="ECO:0008006" key="4">
    <source>
        <dbReference type="Google" id="ProtNLM"/>
    </source>
</evidence>
<dbReference type="Proteomes" id="UP001243623">
    <property type="component" value="Chromosome"/>
</dbReference>
<feature type="signal peptide" evidence="1">
    <location>
        <begin position="1"/>
        <end position="21"/>
    </location>
</feature>
<keyword evidence="1" id="KW-0732">Signal</keyword>
<evidence type="ECO:0000256" key="1">
    <source>
        <dbReference type="SAM" id="SignalP"/>
    </source>
</evidence>
<evidence type="ECO:0000313" key="2">
    <source>
        <dbReference type="EMBL" id="WIW70790.1"/>
    </source>
</evidence>
<gene>
    <name evidence="2" type="ORF">P3F81_00205</name>
</gene>